<reference evidence="2" key="1">
    <citation type="submission" date="2020-08" db="EMBL/GenBank/DDBJ databases">
        <authorList>
            <person name="Liu C."/>
            <person name="Sun Q."/>
        </authorList>
    </citation>
    <scope>NUCLEOTIDE SEQUENCE</scope>
    <source>
        <strain evidence="2">BX16</strain>
    </source>
</reference>
<feature type="transmembrane region" description="Helical" evidence="1">
    <location>
        <begin position="5"/>
        <end position="24"/>
    </location>
</feature>
<feature type="non-terminal residue" evidence="2">
    <location>
        <position position="1"/>
    </location>
</feature>
<accession>A0A923NBB4</accession>
<dbReference type="RefSeq" id="WP_249286142.1">
    <property type="nucleotide sequence ID" value="NZ_JACRWC010000012.1"/>
</dbReference>
<gene>
    <name evidence="2" type="ORF">H8876_00710</name>
</gene>
<comment type="caution">
    <text evidence="2">The sequence shown here is derived from an EMBL/GenBank/DDBJ whole genome shotgun (WGS) entry which is preliminary data.</text>
</comment>
<evidence type="ECO:0000313" key="2">
    <source>
        <dbReference type="EMBL" id="MBC5998542.1"/>
    </source>
</evidence>
<dbReference type="EMBL" id="JACRWC010000012">
    <property type="protein sequence ID" value="MBC5998542.1"/>
    <property type="molecule type" value="Genomic_DNA"/>
</dbReference>
<keyword evidence="3" id="KW-1185">Reference proteome</keyword>
<sequence length="70" mass="7928">AAIIAWVLAFIFPLLTYFGVQGSFWTFINSINYVWSFVIGFVVYILLMKTSLAGNSSVTEEEHEAFTERA</sequence>
<protein>
    <submittedName>
        <fullName evidence="2">Uncharacterized protein</fullName>
    </submittedName>
</protein>
<evidence type="ECO:0000256" key="1">
    <source>
        <dbReference type="SAM" id="Phobius"/>
    </source>
</evidence>
<keyword evidence="1" id="KW-1133">Transmembrane helix</keyword>
<feature type="transmembrane region" description="Helical" evidence="1">
    <location>
        <begin position="30"/>
        <end position="47"/>
    </location>
</feature>
<keyword evidence="1" id="KW-0812">Transmembrane</keyword>
<evidence type="ECO:0000313" key="3">
    <source>
        <dbReference type="Proteomes" id="UP000644115"/>
    </source>
</evidence>
<name>A0A923NBB4_9FIRM</name>
<proteinExistence type="predicted"/>
<dbReference type="AlphaFoldDB" id="A0A923NBB4"/>
<keyword evidence="1" id="KW-0472">Membrane</keyword>
<dbReference type="Proteomes" id="UP000644115">
    <property type="component" value="Unassembled WGS sequence"/>
</dbReference>
<organism evidence="2 3">
    <name type="scientific">Lentihominibacter faecis</name>
    <dbReference type="NCBI Taxonomy" id="2764712"/>
    <lineage>
        <taxon>Bacteria</taxon>
        <taxon>Bacillati</taxon>
        <taxon>Bacillota</taxon>
        <taxon>Clostridia</taxon>
        <taxon>Peptostreptococcales</taxon>
        <taxon>Anaerovoracaceae</taxon>
        <taxon>Lentihominibacter</taxon>
    </lineage>
</organism>